<feature type="compositionally biased region" description="Basic and acidic residues" evidence="4">
    <location>
        <begin position="357"/>
        <end position="374"/>
    </location>
</feature>
<dbReference type="EC" id="2.1.1.220" evidence="1"/>
<evidence type="ECO:0000256" key="4">
    <source>
        <dbReference type="SAM" id="MobiDB-lite"/>
    </source>
</evidence>
<dbReference type="PROSITE" id="PS51620">
    <property type="entry name" value="SAM_TRM61"/>
    <property type="match status" value="1"/>
</dbReference>
<dbReference type="GO" id="GO:0005739">
    <property type="term" value="C:mitochondrion"/>
    <property type="evidence" value="ECO:0007669"/>
    <property type="project" value="TreeGrafter"/>
</dbReference>
<feature type="region of interest" description="Disordered" evidence="4">
    <location>
        <begin position="185"/>
        <end position="211"/>
    </location>
</feature>
<dbReference type="Gene3D" id="3.10.330.20">
    <property type="match status" value="1"/>
</dbReference>
<evidence type="ECO:0000313" key="6">
    <source>
        <dbReference type="Proteomes" id="UP000593566"/>
    </source>
</evidence>
<dbReference type="PANTHER" id="PTHR12133:SF1">
    <property type="entry name" value="TRNA (ADENINE(58)-N(1))-METHYLTRANSFERASE, MITOCHONDRIAL"/>
    <property type="match status" value="1"/>
</dbReference>
<proteinExistence type="predicted"/>
<dbReference type="InterPro" id="IPR014816">
    <property type="entry name" value="tRNA_MeTrfase_Gcd14"/>
</dbReference>
<evidence type="ECO:0000256" key="1">
    <source>
        <dbReference type="ARBA" id="ARBA00012796"/>
    </source>
</evidence>
<reference evidence="5 6" key="1">
    <citation type="journal article" date="2020" name="Genomics">
        <title>Complete, high-quality genomes from long-read metagenomic sequencing of two wolf lichen thalli reveals enigmatic genome architecture.</title>
        <authorList>
            <person name="McKenzie S.K."/>
            <person name="Walston R.F."/>
            <person name="Allen J.L."/>
        </authorList>
    </citation>
    <scope>NUCLEOTIDE SEQUENCE [LARGE SCALE GENOMIC DNA]</scope>
    <source>
        <strain evidence="5">WasteWater1</strain>
    </source>
</reference>
<evidence type="ECO:0000256" key="2">
    <source>
        <dbReference type="ARBA" id="ARBA00015963"/>
    </source>
</evidence>
<dbReference type="InterPro" id="IPR029063">
    <property type="entry name" value="SAM-dependent_MTases_sf"/>
</dbReference>
<evidence type="ECO:0000256" key="3">
    <source>
        <dbReference type="ARBA" id="ARBA00033309"/>
    </source>
</evidence>
<comment type="caution">
    <text evidence="5">The sequence shown here is derived from an EMBL/GenBank/DDBJ whole genome shotgun (WGS) entry which is preliminary data.</text>
</comment>
<sequence>MLTLSTRPINFRSSFFCRRFVSGGDNKIQAGDRVVLQLKGRDPFMTNVLRQDGKTNLQHGDILHSEIIGRNTRDLVRSSRGADLRVYLPTLAEYVTMTPRIVTPIYPVDANLIVSLLDIHASPSPSTHGPPSLEILEAGTGHGGLTLYLAKAVHAANALRPNTNNPSSKAVEDCQSASLFKIGAPGYQRSSGREDDLNSRSKPSYEHSSDDRQAVIHTLDVSLKHSKHAEQIVKGFRQGLYFNDIVFHAGDISGWIDEQVSNRGLGPDAKAFLSHIVLDMPSSFHHVEKAASVLHTNGNLVAFNPSITQIISIVKIVKQLSLPLVLDSVLELGLNVSGGKDWDVRTVTPRALTRKAKDTIREDDASGDADKDSNDGAVADSAGASTAEGDNQPIHDQISEMEIVCRPKVGYRVAGGGFLGVWKKMKY</sequence>
<name>A0A8H6FKF9_9LECA</name>
<feature type="region of interest" description="Disordered" evidence="4">
    <location>
        <begin position="357"/>
        <end position="393"/>
    </location>
</feature>
<keyword evidence="6" id="KW-1185">Reference proteome</keyword>
<dbReference type="GeneID" id="59332928"/>
<dbReference type="GO" id="GO:0160107">
    <property type="term" value="F:tRNA (adenine(58)-N1)-methyltransferase activity"/>
    <property type="evidence" value="ECO:0007669"/>
    <property type="project" value="UniProtKB-EC"/>
</dbReference>
<protein>
    <recommendedName>
        <fullName evidence="2">tRNA (adenine(58)-N(1))-methyltransferase catalytic subunit TRM61</fullName>
        <ecNumber evidence="1">2.1.1.220</ecNumber>
    </recommendedName>
    <alternativeName>
        <fullName evidence="3">tRNA(m1A58)-methyltransferase subunit TRM61</fullName>
    </alternativeName>
</protein>
<dbReference type="RefSeq" id="XP_037157438.1">
    <property type="nucleotide sequence ID" value="XM_037295437.1"/>
</dbReference>
<dbReference type="EMBL" id="JACCJB010000002">
    <property type="protein sequence ID" value="KAF6230181.1"/>
    <property type="molecule type" value="Genomic_DNA"/>
</dbReference>
<gene>
    <name evidence="5" type="ORF">HO133_004520</name>
</gene>
<organism evidence="5 6">
    <name type="scientific">Letharia lupina</name>
    <dbReference type="NCBI Taxonomy" id="560253"/>
    <lineage>
        <taxon>Eukaryota</taxon>
        <taxon>Fungi</taxon>
        <taxon>Dikarya</taxon>
        <taxon>Ascomycota</taxon>
        <taxon>Pezizomycotina</taxon>
        <taxon>Lecanoromycetes</taxon>
        <taxon>OSLEUM clade</taxon>
        <taxon>Lecanoromycetidae</taxon>
        <taxon>Lecanorales</taxon>
        <taxon>Lecanorineae</taxon>
        <taxon>Parmeliaceae</taxon>
        <taxon>Letharia</taxon>
    </lineage>
</organism>
<accession>A0A8H6FKF9</accession>
<dbReference type="SUPFAM" id="SSF53335">
    <property type="entry name" value="S-adenosyl-L-methionine-dependent methyltransferases"/>
    <property type="match status" value="1"/>
</dbReference>
<dbReference type="GO" id="GO:0030488">
    <property type="term" value="P:tRNA methylation"/>
    <property type="evidence" value="ECO:0007669"/>
    <property type="project" value="InterPro"/>
</dbReference>
<dbReference type="Proteomes" id="UP000593566">
    <property type="component" value="Unassembled WGS sequence"/>
</dbReference>
<dbReference type="Gene3D" id="3.40.50.150">
    <property type="entry name" value="Vaccinia Virus protein VP39"/>
    <property type="match status" value="1"/>
</dbReference>
<dbReference type="PANTHER" id="PTHR12133">
    <property type="entry name" value="TRNA (ADENINE(58)-N(1))-METHYLTRANSFERASE"/>
    <property type="match status" value="1"/>
</dbReference>
<dbReference type="GO" id="GO:0031515">
    <property type="term" value="C:tRNA (m1A) methyltransferase complex"/>
    <property type="evidence" value="ECO:0007669"/>
    <property type="project" value="InterPro"/>
</dbReference>
<evidence type="ECO:0000313" key="5">
    <source>
        <dbReference type="EMBL" id="KAF6230181.1"/>
    </source>
</evidence>
<feature type="compositionally biased region" description="Basic and acidic residues" evidence="4">
    <location>
        <begin position="191"/>
        <end position="211"/>
    </location>
</feature>
<dbReference type="AlphaFoldDB" id="A0A8H6FKF9"/>